<dbReference type="InterPro" id="IPR011333">
    <property type="entry name" value="SKP1/BTB/POZ_sf"/>
</dbReference>
<protein>
    <recommendedName>
        <fullName evidence="2">BTB domain-containing protein</fullName>
    </recommendedName>
</protein>
<reference evidence="3 4" key="1">
    <citation type="submission" date="2014-03" db="EMBL/GenBank/DDBJ databases">
        <authorList>
            <person name="Warren W."/>
            <person name="Wilson R.K."/>
        </authorList>
    </citation>
    <scope>NUCLEOTIDE SEQUENCE</scope>
</reference>
<evidence type="ECO:0000313" key="4">
    <source>
        <dbReference type="Proteomes" id="UP000029965"/>
    </source>
</evidence>
<dbReference type="SUPFAM" id="SSF54695">
    <property type="entry name" value="POZ domain"/>
    <property type="match status" value="1"/>
</dbReference>
<dbReference type="PANTHER" id="PTHR22872">
    <property type="entry name" value="BTK-BINDING PROTEIN-RELATED"/>
    <property type="match status" value="1"/>
</dbReference>
<sequence length="463" mass="51303">KPIQATLSSLNKLDVGKWPVFLPFFPEEELQLIPQACVFGSAGLEVLYTIVIGTNCCGCLRLGNIQSTIKPWRLDSLSGIKIGSLSCGSGIYIVLATKDHNVYSQLGSGTTNHGFSTNLSNKSLRSHHSLMLISDGEVFAWGYNNSRHVKYGSTVNQPVAQRVTGCLRNKEAVNTACGQVCSMVAVDTGEATCAYRHTLILTDEGQAYAWGANYGQLGTGNKSHHSYSTLVLVEKDRIIEIAVCHSSHTSGAKTQGGHVYMWGQGQFVILPDVTHLCCTDDTFACFAAPAIMWRLLSVEPDDHTVAESLRREFDNLDTAVLKFVVDGKYIYAHKVLLKIVCLHVHSLLEGNEDNIVEMSEFSYSAYWAFLEFVYTNSASLSPEEAVGLLDLVAFYKENHLNNQGICEESAVTLLSTAVKYDAWDLEEFCFRFCINLLTIVTNMDHDLLENFFRKESRVKAFKN</sequence>
<dbReference type="Ensembl" id="ENSCSAT00000004883.1">
    <property type="protein sequence ID" value="ENSCSAP00000003124.1"/>
    <property type="gene ID" value="ENSCSAG00000006847.1"/>
</dbReference>
<dbReference type="EMBL" id="AQIB01042901">
    <property type="status" value="NOT_ANNOTATED_CDS"/>
    <property type="molecule type" value="Genomic_DNA"/>
</dbReference>
<feature type="domain" description="BTB" evidence="2">
    <location>
        <begin position="319"/>
        <end position="382"/>
    </location>
</feature>
<dbReference type="InterPro" id="IPR000210">
    <property type="entry name" value="BTB/POZ_dom"/>
</dbReference>
<name>A0A0D9R3D5_CHLSB</name>
<dbReference type="Pfam" id="PF00415">
    <property type="entry name" value="RCC1"/>
    <property type="match status" value="1"/>
</dbReference>
<reference evidence="3" key="3">
    <citation type="submission" date="2025-09" db="UniProtKB">
        <authorList>
            <consortium name="Ensembl"/>
        </authorList>
    </citation>
    <scope>IDENTIFICATION</scope>
</reference>
<dbReference type="STRING" id="60711.ENSCSAP00000003124"/>
<dbReference type="InterPro" id="IPR000408">
    <property type="entry name" value="Reg_chr_condens"/>
</dbReference>
<evidence type="ECO:0000259" key="2">
    <source>
        <dbReference type="PROSITE" id="PS50097"/>
    </source>
</evidence>
<dbReference type="Gene3D" id="2.130.10.30">
    <property type="entry name" value="Regulator of chromosome condensation 1/beta-lactamase-inhibitor protein II"/>
    <property type="match status" value="2"/>
</dbReference>
<dbReference type="InterPro" id="IPR051625">
    <property type="entry name" value="Signaling_Regulatory_Domain"/>
</dbReference>
<accession>A0A0D9R3D5</accession>
<dbReference type="AlphaFoldDB" id="A0A0D9R3D5"/>
<dbReference type="eggNOG" id="KOG1426">
    <property type="taxonomic scope" value="Eukaryota"/>
</dbReference>
<keyword evidence="4" id="KW-1185">Reference proteome</keyword>
<dbReference type="Pfam" id="PF00651">
    <property type="entry name" value="BTB"/>
    <property type="match status" value="1"/>
</dbReference>
<dbReference type="Proteomes" id="UP000029965">
    <property type="component" value="Chromosome 9"/>
</dbReference>
<dbReference type="Gene3D" id="3.30.710.10">
    <property type="entry name" value="Potassium Channel Kv1.1, Chain A"/>
    <property type="match status" value="1"/>
</dbReference>
<evidence type="ECO:0000256" key="1">
    <source>
        <dbReference type="ARBA" id="ARBA00022737"/>
    </source>
</evidence>
<evidence type="ECO:0000313" key="3">
    <source>
        <dbReference type="Ensembl" id="ENSCSAP00000003124.1"/>
    </source>
</evidence>
<reference evidence="3" key="2">
    <citation type="submission" date="2025-08" db="UniProtKB">
        <authorList>
            <consortium name="Ensembl"/>
        </authorList>
    </citation>
    <scope>IDENTIFICATION</scope>
</reference>
<dbReference type="InterPro" id="IPR009091">
    <property type="entry name" value="RCC1/BLIP-II"/>
</dbReference>
<dbReference type="OMA" id="KIIHAHK"/>
<dbReference type="SUPFAM" id="SSF50985">
    <property type="entry name" value="RCC1/BLIP-II"/>
    <property type="match status" value="1"/>
</dbReference>
<dbReference type="SMART" id="SM00225">
    <property type="entry name" value="BTB"/>
    <property type="match status" value="1"/>
</dbReference>
<keyword evidence="1" id="KW-0677">Repeat</keyword>
<dbReference type="PROSITE" id="PS50097">
    <property type="entry name" value="BTB"/>
    <property type="match status" value="1"/>
</dbReference>
<dbReference type="Pfam" id="PF13540">
    <property type="entry name" value="RCC1_2"/>
    <property type="match status" value="1"/>
</dbReference>
<proteinExistence type="predicted"/>
<organism evidence="3 4">
    <name type="scientific">Chlorocebus sabaeus</name>
    <name type="common">Green monkey</name>
    <name type="synonym">Simia sabaea</name>
    <dbReference type="NCBI Taxonomy" id="60711"/>
    <lineage>
        <taxon>Eukaryota</taxon>
        <taxon>Metazoa</taxon>
        <taxon>Chordata</taxon>
        <taxon>Craniata</taxon>
        <taxon>Vertebrata</taxon>
        <taxon>Euteleostomi</taxon>
        <taxon>Mammalia</taxon>
        <taxon>Eutheria</taxon>
        <taxon>Euarchontoglires</taxon>
        <taxon>Primates</taxon>
        <taxon>Haplorrhini</taxon>
        <taxon>Catarrhini</taxon>
        <taxon>Cercopithecidae</taxon>
        <taxon>Cercopithecinae</taxon>
        <taxon>Chlorocebus</taxon>
    </lineage>
</organism>
<dbReference type="GeneTree" id="ENSGT00940000158925"/>